<dbReference type="AlphaFoldDB" id="A0A1V8SMQ6"/>
<evidence type="ECO:0000313" key="2">
    <source>
        <dbReference type="EMBL" id="OQO00152.1"/>
    </source>
</evidence>
<comment type="caution">
    <text evidence="2">The sequence shown here is derived from an EMBL/GenBank/DDBJ whole genome shotgun (WGS) entry which is preliminary data.</text>
</comment>
<dbReference type="Pfam" id="PF16413">
    <property type="entry name" value="Mlh1_C"/>
    <property type="match status" value="1"/>
</dbReference>
<dbReference type="InParanoid" id="A0A1V8SMQ6"/>
<gene>
    <name evidence="2" type="ORF">B0A48_13939</name>
</gene>
<evidence type="ECO:0000313" key="3">
    <source>
        <dbReference type="Proteomes" id="UP000192596"/>
    </source>
</evidence>
<name>A0A1V8SMQ6_9PEZI</name>
<dbReference type="InterPro" id="IPR032189">
    <property type="entry name" value="Mlh1_C"/>
</dbReference>
<dbReference type="Proteomes" id="UP000192596">
    <property type="component" value="Unassembled WGS sequence"/>
</dbReference>
<proteinExistence type="predicted"/>
<sequence>MAAIQSGVRLYLVDYGLISAEYFYQLGLTDFGNFGAIRFSTPLDLRQLLKIGGEQMQVIEPESAELDWEEVIANVYDQLLSRKDMLMEYFTIEISEQGELLTMPLMVKGYMPSMAKLPNFLLRLGPHVDWNDEKGCFATLLRELASFYVPEALPAPSASGSSDEEAVAKRRDELHRVIENVLFPAFKARLVATQGLLRGTLEIANLKGLYRVFERC</sequence>
<reference evidence="3" key="1">
    <citation type="submission" date="2017-03" db="EMBL/GenBank/DDBJ databases">
        <title>Genomes of endolithic fungi from Antarctica.</title>
        <authorList>
            <person name="Coleine C."/>
            <person name="Masonjones S."/>
            <person name="Stajich J.E."/>
        </authorList>
    </citation>
    <scope>NUCLEOTIDE SEQUENCE [LARGE SCALE GENOMIC DNA]</scope>
    <source>
        <strain evidence="3">CCFEE 5527</strain>
    </source>
</reference>
<dbReference type="EMBL" id="NAJO01000036">
    <property type="protein sequence ID" value="OQO00152.1"/>
    <property type="molecule type" value="Genomic_DNA"/>
</dbReference>
<keyword evidence="3" id="KW-1185">Reference proteome</keyword>
<dbReference type="OrthoDB" id="10263226at2759"/>
<evidence type="ECO:0000259" key="1">
    <source>
        <dbReference type="Pfam" id="PF16413"/>
    </source>
</evidence>
<protein>
    <recommendedName>
        <fullName evidence="1">DNA mismatch repair protein Mlh1 C-terminal domain-containing protein</fullName>
    </recommendedName>
</protein>
<organism evidence="2 3">
    <name type="scientific">Cryoendolithus antarcticus</name>
    <dbReference type="NCBI Taxonomy" id="1507870"/>
    <lineage>
        <taxon>Eukaryota</taxon>
        <taxon>Fungi</taxon>
        <taxon>Dikarya</taxon>
        <taxon>Ascomycota</taxon>
        <taxon>Pezizomycotina</taxon>
        <taxon>Dothideomycetes</taxon>
        <taxon>Dothideomycetidae</taxon>
        <taxon>Cladosporiales</taxon>
        <taxon>Cladosporiaceae</taxon>
        <taxon>Cryoendolithus</taxon>
    </lineage>
</organism>
<feature type="domain" description="DNA mismatch repair protein Mlh1 C-terminal" evidence="1">
    <location>
        <begin position="2"/>
        <end position="216"/>
    </location>
</feature>
<dbReference type="STRING" id="1507870.A0A1V8SMQ6"/>
<accession>A0A1V8SMQ6</accession>